<dbReference type="InterPro" id="IPR018866">
    <property type="entry name" value="Znf-4CXXC_R1"/>
</dbReference>
<keyword evidence="10" id="KW-0804">Transcription</keyword>
<evidence type="ECO:0000256" key="11">
    <source>
        <dbReference type="ARBA" id="ARBA00023242"/>
    </source>
</evidence>
<keyword evidence="11" id="KW-0539">Nucleus</keyword>
<comment type="cofactor">
    <cofactor evidence="1">
        <name>Fe(2+)</name>
        <dbReference type="ChEBI" id="CHEBI:29033"/>
    </cofactor>
</comment>
<keyword evidence="8" id="KW-0408">Iron</keyword>
<comment type="subcellular location">
    <subcellularLocation>
        <location evidence="2">Nucleus</location>
    </subcellularLocation>
</comment>
<dbReference type="GO" id="GO:0008270">
    <property type="term" value="F:zinc ion binding"/>
    <property type="evidence" value="ECO:0007669"/>
    <property type="project" value="UniProtKB-KW"/>
</dbReference>
<keyword evidence="5 13" id="KW-0863">Zinc-finger</keyword>
<evidence type="ECO:0000313" key="17">
    <source>
        <dbReference type="EMBL" id="RHN72570.1"/>
    </source>
</evidence>
<dbReference type="InterPro" id="IPR001841">
    <property type="entry name" value="Znf_RING"/>
</dbReference>
<comment type="caution">
    <text evidence="17">The sequence shown here is derived from an EMBL/GenBank/DDBJ whole genome shotgun (WGS) entry which is preliminary data.</text>
</comment>
<gene>
    <name evidence="17" type="ORF">MtrunA17_Chr2g0289121</name>
</gene>
<dbReference type="PANTHER" id="PTHR12549:SF50">
    <property type="entry name" value="TRANSCRIPTION FACTOR JUMONJI (JMJC) DOMAIN PROTEIN"/>
    <property type="match status" value="1"/>
</dbReference>
<evidence type="ECO:0000256" key="1">
    <source>
        <dbReference type="ARBA" id="ARBA00001954"/>
    </source>
</evidence>
<dbReference type="FunFam" id="2.60.120.650:FF:000026">
    <property type="entry name" value="Transcription factor jumonji domain-containing protein"/>
    <property type="match status" value="1"/>
</dbReference>
<feature type="domain" description="JmjC" evidence="16">
    <location>
        <begin position="557"/>
        <end position="788"/>
    </location>
</feature>
<dbReference type="Pfam" id="PF10497">
    <property type="entry name" value="zf-4CXXC_R1"/>
    <property type="match status" value="1"/>
</dbReference>
<evidence type="ECO:0000256" key="10">
    <source>
        <dbReference type="ARBA" id="ARBA00023163"/>
    </source>
</evidence>
<name>A0A396J3U9_MEDTR</name>
<dbReference type="PROSITE" id="PS51184">
    <property type="entry name" value="JMJC"/>
    <property type="match status" value="1"/>
</dbReference>
<dbReference type="SUPFAM" id="SSF51197">
    <property type="entry name" value="Clavaminate synthase-like"/>
    <property type="match status" value="1"/>
</dbReference>
<keyword evidence="7" id="KW-0560">Oxidoreductase</keyword>
<dbReference type="PANTHER" id="PTHR12549">
    <property type="entry name" value="JMJC DOMAIN-CONTAINING HISTONE DEMETHYLATION PROTEIN"/>
    <property type="match status" value="1"/>
</dbReference>
<evidence type="ECO:0000256" key="8">
    <source>
        <dbReference type="ARBA" id="ARBA00023004"/>
    </source>
</evidence>
<evidence type="ECO:0000256" key="3">
    <source>
        <dbReference type="ARBA" id="ARBA00006801"/>
    </source>
</evidence>
<keyword evidence="4" id="KW-0479">Metal-binding</keyword>
<evidence type="ECO:0000256" key="6">
    <source>
        <dbReference type="ARBA" id="ARBA00022833"/>
    </source>
</evidence>
<evidence type="ECO:0000256" key="13">
    <source>
        <dbReference type="PROSITE-ProRule" id="PRU00175"/>
    </source>
</evidence>
<evidence type="ECO:0000256" key="9">
    <source>
        <dbReference type="ARBA" id="ARBA00023015"/>
    </source>
</evidence>
<evidence type="ECO:0000256" key="12">
    <source>
        <dbReference type="ARBA" id="ARBA00060112"/>
    </source>
</evidence>
<dbReference type="Gramene" id="rna8297">
    <property type="protein sequence ID" value="RHN72570.1"/>
    <property type="gene ID" value="gene8297"/>
</dbReference>
<protein>
    <submittedName>
        <fullName evidence="17">Putative transcription factor C2H2 family</fullName>
    </submittedName>
</protein>
<evidence type="ECO:0000259" key="15">
    <source>
        <dbReference type="PROSITE" id="PS50089"/>
    </source>
</evidence>
<dbReference type="Proteomes" id="UP000265566">
    <property type="component" value="Chromosome 2"/>
</dbReference>
<keyword evidence="9" id="KW-0805">Transcription regulation</keyword>
<sequence length="828" mass="95034">MSIVYDSGRMKIKIYKQGNSNQQSEFLRNSKSSDERHIVPCVKKKSSTAPVERKVSASAAESSQQNIDTNQNKTSTCSRDSANSKRRVEKCCKLDITKSKKYGSTSKHKKIKLEGNSNFEDEEGDEVIFVSMTKSRSKGKLDNIMVSETEQNIKTCHQCLRKDRPQFVPCTKCQKIYCLRCIKQWYPNMSIGDIRERCPFCRKNCNCNVCLGSRGMIKTSKRNITDCEKVHHHRYIINLLLPSLKQIFEEQCQEQEIEAKIQGKSCSEIKIPQIPCHGKERIFCDHCATSIVDLYRSCPKCSFEICLSCCKEIRNGSITPRFEMKFQYKNRGDEYMHGGDPLLITCDTSNLEGNVEIFTNWNVNSDGSVECGCGGCVMELKRILPDGRISKLVTKARLMKKHFCKIEKQKNVEKERISSCKNCHDINCPMSSDLIEKKLFKFQKYWRNGEPVLISDVLKKGTGLSWEPMVTWRALRVNSSSSVNSNIKAIDCLASCEVTIDTRQFFEGYQEGRRYINFWPEMLKLKDWPPYDEFENVLPRHCDEFIRCLPFQEYCDPQSGILNLAAKLPSHVLKPDLGPKTYIAYGTREELGRGDSVTKLHCDMADAVNILTHISEVKLTDEQLYAIKKIKSAHKTQDKKEGLVQDNGGHFEINGKLFPNEVPSITEDTSETAGALWDIFRREDTAKLETYLRRHSKEFRHTYCSPVKEVIHPIHDQCFYLTFEHKKKLEEEFGVVPLTFEQKLGEAVFIPAGCPHQVRNLKSCTKVAVDFVSPENVDICMLLTEEFRRLPKNHMAREDKLEVKKMIIHAVDQVVQDLEAFIRCSSLG</sequence>
<dbReference type="GO" id="GO:0005634">
    <property type="term" value="C:nucleus"/>
    <property type="evidence" value="ECO:0007669"/>
    <property type="project" value="UniProtKB-SubCell"/>
</dbReference>
<proteinExistence type="inferred from homology"/>
<evidence type="ECO:0000256" key="5">
    <source>
        <dbReference type="ARBA" id="ARBA00022771"/>
    </source>
</evidence>
<evidence type="ECO:0000256" key="14">
    <source>
        <dbReference type="SAM" id="MobiDB-lite"/>
    </source>
</evidence>
<comment type="function">
    <text evidence="12">May function as histone H3 lysine demethylase and be involved in regulation of gene expression.</text>
</comment>
<organism evidence="17">
    <name type="scientific">Medicago truncatula</name>
    <name type="common">Barrel medic</name>
    <name type="synonym">Medicago tribuloides</name>
    <dbReference type="NCBI Taxonomy" id="3880"/>
    <lineage>
        <taxon>Eukaryota</taxon>
        <taxon>Viridiplantae</taxon>
        <taxon>Streptophyta</taxon>
        <taxon>Embryophyta</taxon>
        <taxon>Tracheophyta</taxon>
        <taxon>Spermatophyta</taxon>
        <taxon>Magnoliopsida</taxon>
        <taxon>eudicotyledons</taxon>
        <taxon>Gunneridae</taxon>
        <taxon>Pentapetalae</taxon>
        <taxon>rosids</taxon>
        <taxon>fabids</taxon>
        <taxon>Fabales</taxon>
        <taxon>Fabaceae</taxon>
        <taxon>Papilionoideae</taxon>
        <taxon>50 kb inversion clade</taxon>
        <taxon>NPAAA clade</taxon>
        <taxon>Hologalegina</taxon>
        <taxon>IRL clade</taxon>
        <taxon>Trifolieae</taxon>
        <taxon>Medicago</taxon>
    </lineage>
</organism>
<reference evidence="17" key="1">
    <citation type="journal article" date="2018" name="Nat. Plants">
        <title>Whole-genome landscape of Medicago truncatula symbiotic genes.</title>
        <authorList>
            <person name="Pecrix Y."/>
            <person name="Gamas P."/>
            <person name="Carrere S."/>
        </authorList>
    </citation>
    <scope>NUCLEOTIDE SEQUENCE</scope>
    <source>
        <tissue evidence="17">Leaves</tissue>
    </source>
</reference>
<feature type="compositionally biased region" description="Polar residues" evidence="14">
    <location>
        <begin position="19"/>
        <end position="30"/>
    </location>
</feature>
<dbReference type="InterPro" id="IPR003347">
    <property type="entry name" value="JmjC_dom"/>
</dbReference>
<accession>A0A396J3U9</accession>
<feature type="compositionally biased region" description="Polar residues" evidence="14">
    <location>
        <begin position="59"/>
        <end position="81"/>
    </location>
</feature>
<evidence type="ECO:0000259" key="16">
    <source>
        <dbReference type="PROSITE" id="PS51184"/>
    </source>
</evidence>
<dbReference type="GO" id="GO:0016491">
    <property type="term" value="F:oxidoreductase activity"/>
    <property type="evidence" value="ECO:0007669"/>
    <property type="project" value="UniProtKB-KW"/>
</dbReference>
<keyword evidence="6" id="KW-0862">Zinc</keyword>
<evidence type="ECO:0000256" key="4">
    <source>
        <dbReference type="ARBA" id="ARBA00022723"/>
    </source>
</evidence>
<dbReference type="GO" id="GO:0032454">
    <property type="term" value="F:histone H3K9 demethylase activity"/>
    <property type="evidence" value="ECO:0007669"/>
    <property type="project" value="InterPro"/>
</dbReference>
<dbReference type="Gene3D" id="2.60.120.650">
    <property type="entry name" value="Cupin"/>
    <property type="match status" value="1"/>
</dbReference>
<dbReference type="EMBL" id="PSQE01000002">
    <property type="protein sequence ID" value="RHN72570.1"/>
    <property type="molecule type" value="Genomic_DNA"/>
</dbReference>
<dbReference type="SMART" id="SM00558">
    <property type="entry name" value="JmjC"/>
    <property type="match status" value="1"/>
</dbReference>
<dbReference type="AlphaFoldDB" id="A0A396J3U9"/>
<dbReference type="Pfam" id="PF02373">
    <property type="entry name" value="JmjC"/>
    <property type="match status" value="1"/>
</dbReference>
<evidence type="ECO:0000256" key="7">
    <source>
        <dbReference type="ARBA" id="ARBA00023002"/>
    </source>
</evidence>
<comment type="similarity">
    <text evidence="3">Belongs to the JARID1 histone demethylase family.</text>
</comment>
<dbReference type="PROSITE" id="PS50089">
    <property type="entry name" value="ZF_RING_2"/>
    <property type="match status" value="1"/>
</dbReference>
<feature type="region of interest" description="Disordered" evidence="14">
    <location>
        <begin position="19"/>
        <end position="81"/>
    </location>
</feature>
<dbReference type="InterPro" id="IPR045109">
    <property type="entry name" value="LSDs-like"/>
</dbReference>
<feature type="domain" description="RING-type" evidence="15">
    <location>
        <begin position="156"/>
        <end position="202"/>
    </location>
</feature>
<evidence type="ECO:0000256" key="2">
    <source>
        <dbReference type="ARBA" id="ARBA00004123"/>
    </source>
</evidence>